<evidence type="ECO:0000256" key="2">
    <source>
        <dbReference type="ARBA" id="ARBA00022617"/>
    </source>
</evidence>
<dbReference type="SUPFAM" id="SSF48264">
    <property type="entry name" value="Cytochrome P450"/>
    <property type="match status" value="1"/>
</dbReference>
<dbReference type="Pfam" id="PF00067">
    <property type="entry name" value="p450"/>
    <property type="match status" value="1"/>
</dbReference>
<comment type="similarity">
    <text evidence="1 7">Belongs to the cytochrome P450 family.</text>
</comment>
<dbReference type="EMBL" id="JBHTAX010000001">
    <property type="protein sequence ID" value="MFC7190135.1"/>
    <property type="molecule type" value="Genomic_DNA"/>
</dbReference>
<accession>A0ABD5YRK6</accession>
<keyword evidence="6 7" id="KW-0503">Monooxygenase</keyword>
<reference evidence="9 10" key="1">
    <citation type="journal article" date="2019" name="Int. J. Syst. Evol. Microbiol.">
        <title>The Global Catalogue of Microorganisms (GCM) 10K type strain sequencing project: providing services to taxonomists for standard genome sequencing and annotation.</title>
        <authorList>
            <consortium name="The Broad Institute Genomics Platform"/>
            <consortium name="The Broad Institute Genome Sequencing Center for Infectious Disease"/>
            <person name="Wu L."/>
            <person name="Ma J."/>
        </authorList>
    </citation>
    <scope>NUCLEOTIDE SEQUENCE [LARGE SCALE GENOMIC DNA]</scope>
    <source>
        <strain evidence="9 10">RDMS1</strain>
    </source>
</reference>
<name>A0ABD5YRK6_9EURY</name>
<evidence type="ECO:0000256" key="4">
    <source>
        <dbReference type="ARBA" id="ARBA00023002"/>
    </source>
</evidence>
<dbReference type="GO" id="GO:0046872">
    <property type="term" value="F:metal ion binding"/>
    <property type="evidence" value="ECO:0007669"/>
    <property type="project" value="UniProtKB-KW"/>
</dbReference>
<dbReference type="InterPro" id="IPR036396">
    <property type="entry name" value="Cyt_P450_sf"/>
</dbReference>
<evidence type="ECO:0000313" key="10">
    <source>
        <dbReference type="Proteomes" id="UP001596417"/>
    </source>
</evidence>
<evidence type="ECO:0000256" key="3">
    <source>
        <dbReference type="ARBA" id="ARBA00022723"/>
    </source>
</evidence>
<gene>
    <name evidence="9" type="ORF">ACFQL7_09905</name>
</gene>
<keyword evidence="10" id="KW-1185">Reference proteome</keyword>
<dbReference type="InterPro" id="IPR017972">
    <property type="entry name" value="Cyt_P450_CS"/>
</dbReference>
<protein>
    <submittedName>
        <fullName evidence="9">Cytochrome P450</fullName>
    </submittedName>
</protein>
<keyword evidence="4 7" id="KW-0560">Oxidoreductase</keyword>
<feature type="region of interest" description="Disordered" evidence="8">
    <location>
        <begin position="1"/>
        <end position="23"/>
    </location>
</feature>
<dbReference type="InterPro" id="IPR002397">
    <property type="entry name" value="Cyt_P450_B"/>
</dbReference>
<dbReference type="AlphaFoldDB" id="A0ABD5YRK6"/>
<dbReference type="RefSeq" id="WP_264554571.1">
    <property type="nucleotide sequence ID" value="NZ_CP109979.1"/>
</dbReference>
<organism evidence="9 10">
    <name type="scientific">Halocatena marina</name>
    <dbReference type="NCBI Taxonomy" id="2934937"/>
    <lineage>
        <taxon>Archaea</taxon>
        <taxon>Methanobacteriati</taxon>
        <taxon>Methanobacteriota</taxon>
        <taxon>Stenosarchaea group</taxon>
        <taxon>Halobacteria</taxon>
        <taxon>Halobacteriales</taxon>
        <taxon>Natronomonadaceae</taxon>
        <taxon>Halocatena</taxon>
    </lineage>
</organism>
<dbReference type="GO" id="GO:0004497">
    <property type="term" value="F:monooxygenase activity"/>
    <property type="evidence" value="ECO:0007669"/>
    <property type="project" value="UniProtKB-KW"/>
</dbReference>
<dbReference type="PANTHER" id="PTHR46696">
    <property type="entry name" value="P450, PUTATIVE (EUROFUNG)-RELATED"/>
    <property type="match status" value="1"/>
</dbReference>
<dbReference type="FunFam" id="1.10.630.10:FF:000018">
    <property type="entry name" value="Cytochrome P450 monooxygenase"/>
    <property type="match status" value="1"/>
</dbReference>
<keyword evidence="3 7" id="KW-0479">Metal-binding</keyword>
<comment type="caution">
    <text evidence="9">The sequence shown here is derived from an EMBL/GenBank/DDBJ whole genome shotgun (WGS) entry which is preliminary data.</text>
</comment>
<evidence type="ECO:0000256" key="8">
    <source>
        <dbReference type="SAM" id="MobiDB-lite"/>
    </source>
</evidence>
<evidence type="ECO:0000256" key="7">
    <source>
        <dbReference type="RuleBase" id="RU000461"/>
    </source>
</evidence>
<dbReference type="Gene3D" id="1.10.630.10">
    <property type="entry name" value="Cytochrome P450"/>
    <property type="match status" value="1"/>
</dbReference>
<dbReference type="PRINTS" id="PR00385">
    <property type="entry name" value="P450"/>
</dbReference>
<evidence type="ECO:0000256" key="6">
    <source>
        <dbReference type="ARBA" id="ARBA00023033"/>
    </source>
</evidence>
<keyword evidence="5 7" id="KW-0408">Iron</keyword>
<dbReference type="PROSITE" id="PS00086">
    <property type="entry name" value="CYTOCHROME_P450"/>
    <property type="match status" value="1"/>
</dbReference>
<evidence type="ECO:0000256" key="5">
    <source>
        <dbReference type="ARBA" id="ARBA00023004"/>
    </source>
</evidence>
<evidence type="ECO:0000256" key="1">
    <source>
        <dbReference type="ARBA" id="ARBA00010617"/>
    </source>
</evidence>
<dbReference type="InterPro" id="IPR001128">
    <property type="entry name" value="Cyt_P450"/>
</dbReference>
<dbReference type="GeneID" id="76199715"/>
<proteinExistence type="inferred from homology"/>
<dbReference type="PANTHER" id="PTHR46696:SF1">
    <property type="entry name" value="CYTOCHROME P450 YJIB-RELATED"/>
    <property type="match status" value="1"/>
</dbReference>
<dbReference type="Proteomes" id="UP001596417">
    <property type="component" value="Unassembled WGS sequence"/>
</dbReference>
<evidence type="ECO:0000313" key="9">
    <source>
        <dbReference type="EMBL" id="MFC7190135.1"/>
    </source>
</evidence>
<dbReference type="PRINTS" id="PR00359">
    <property type="entry name" value="BP450"/>
</dbReference>
<feature type="compositionally biased region" description="Basic and acidic residues" evidence="8">
    <location>
        <begin position="1"/>
        <end position="13"/>
    </location>
</feature>
<sequence>MEETDETHIKHVPDPISTPQGQLNPYPWYRQMREEAPVRYDSERDCWDVFGYDAVKRVATDFETFSSEFDATPIAGPDEERVIDLGETMIRRDPPEHERLRGIVDEYFRPGALREFNEEFEQLTNEQLDRVLEDGESEFDFVREFASPIPSRVIAEILGVPPENQELFVKVGPGSEYSQRELKSYITELIRERTENPTDDILSEVIHAEPDGHKMTEEEIYQFCALLLLAGSQTTITLLTNAVWLFAEHDIVSEIRDGVIDHETAIEEVLRYRPPVHRIRRVATEAVDLDGVTIQAGDRVAAWIGSAHRDPRAFEKPATFDPSRAPNPHLAFGSGIHFCLGAPLARIEANIVLSVFLDRVSDVRLATDDFEPIMNSTMYGLRSLPLSVRTP</sequence>
<keyword evidence="2 7" id="KW-0349">Heme</keyword>